<comment type="caution">
    <text evidence="4">The sequence shown here is derived from an EMBL/GenBank/DDBJ whole genome shotgun (WGS) entry which is preliminary data.</text>
</comment>
<dbReference type="Proteomes" id="UP001464891">
    <property type="component" value="Unassembled WGS sequence"/>
</dbReference>
<sequence length="980" mass="107760">MRRTFQPKWIRAIALFLVGVCFQFLLNTYLSKPVVAQQPVATGGACAEITVPLTPEEQAYATTAWQYFVKNYQPATGLVNSVGNYPSSTLWDMGNYLTALNSARWLNLIDQKEFDTRLNKFLTTLASLRLFEDTLPNKVYNTATGALVDYGNNPIERGIGWSALDIGRLLAAMHIIRTCHPQYADWTKGVLSKWQLARSIKDEQMYGAAVLEDGKTLPVQEGRLGYEEYAARGYELWNLKPAKALEIEPFKFVDVNGVQIPVDTRDYQSSNANNYVVSESYILDGIEFGLGGVLGDYAARVLEAQKRRYDSTGQLTAVSEDNLDQAPYFIYNTVYSNGVPWAAINEKNEAFPQFRNISTKAAFGWRYLYPDNAYAQKVFDAVKTLKDPENAGFYAGLYETTKQPNKVLTGNTNGLILEILYYKARGNRPLIGSSNVTFASPRGGATAAQSAPNPSAPTPSEPPTAAASPAAPQPTAAPSTPQPTAAPPTPQQPATQAQTPPPATTARAVAPPVKVAAIGSVGSRLSKPPLTVKPLTVAERRYAEAAWNYFKSNYNPDTGLVSDRSDLKTASLWGMGNYLAALNAARSLDIVSASEFDQRVRLLLGALRQVSLFGGELPYRGYDTKTLQPVDYGGNPITEGNGWSGTDVGRLLAALHNLKSYHPEYTEAVDQTVLDWSFLRVIRDGKIFSAITTRDQQPQRAARWLTRIKPVNYLGYEEYAARGFQLWGFEVDRSAVGGRYETATVDGAPVPTQRLQAGNKTERPAYTVADPFVLYALEFGLDPQMKELVQPMLQAQAERYRRTGTFTAAGTTLINRKPYIVHSTLVGKQQPWATLADDGSAIPELRIVSTAIAFAFRALLPENKYARQLGEQVTDLYSPLLGYYEGFYEQTGKPTIAAFSSGTNSLILQSLLYVSTKQQPLIRPTQSAKSPWWEAIAAGDSGRGLPERATQAIQLVRDRAGTYWASAPNNTAVQSRQPNL</sequence>
<evidence type="ECO:0000259" key="3">
    <source>
        <dbReference type="Pfam" id="PF11329"/>
    </source>
</evidence>
<feature type="compositionally biased region" description="Pro residues" evidence="1">
    <location>
        <begin position="480"/>
        <end position="491"/>
    </location>
</feature>
<feature type="compositionally biased region" description="Low complexity" evidence="1">
    <location>
        <begin position="492"/>
        <end position="507"/>
    </location>
</feature>
<feature type="domain" description="DUF3131" evidence="3">
    <location>
        <begin position="541"/>
        <end position="915"/>
    </location>
</feature>
<evidence type="ECO:0000256" key="2">
    <source>
        <dbReference type="SAM" id="Phobius"/>
    </source>
</evidence>
<keyword evidence="2" id="KW-0472">Membrane</keyword>
<feature type="compositionally biased region" description="Low complexity" evidence="1">
    <location>
        <begin position="463"/>
        <end position="479"/>
    </location>
</feature>
<feature type="transmembrane region" description="Helical" evidence="2">
    <location>
        <begin position="12"/>
        <end position="30"/>
    </location>
</feature>
<name>A0ABV0J4D9_9CYAN</name>
<accession>A0ABV0J4D9</accession>
<dbReference type="Gene3D" id="1.50.10.140">
    <property type="match status" value="2"/>
</dbReference>
<feature type="region of interest" description="Disordered" evidence="1">
    <location>
        <begin position="442"/>
        <end position="507"/>
    </location>
</feature>
<proteinExistence type="predicted"/>
<keyword evidence="5" id="KW-1185">Reference proteome</keyword>
<dbReference type="EMBL" id="JAMPKM010000001">
    <property type="protein sequence ID" value="MEP0816113.1"/>
    <property type="molecule type" value="Genomic_DNA"/>
</dbReference>
<gene>
    <name evidence="4" type="ORF">NC998_03270</name>
</gene>
<evidence type="ECO:0000313" key="5">
    <source>
        <dbReference type="Proteomes" id="UP001464891"/>
    </source>
</evidence>
<reference evidence="4 5" key="1">
    <citation type="submission" date="2022-04" db="EMBL/GenBank/DDBJ databases">
        <title>Positive selection, recombination, and allopatry shape intraspecific diversity of widespread and dominant cyanobacteria.</title>
        <authorList>
            <person name="Wei J."/>
            <person name="Shu W."/>
            <person name="Hu C."/>
        </authorList>
    </citation>
    <scope>NUCLEOTIDE SEQUENCE [LARGE SCALE GENOMIC DNA]</scope>
    <source>
        <strain evidence="4 5">GB2-A4</strain>
    </source>
</reference>
<dbReference type="InterPro" id="IPR021478">
    <property type="entry name" value="DUF3131"/>
</dbReference>
<evidence type="ECO:0000313" key="4">
    <source>
        <dbReference type="EMBL" id="MEP0816113.1"/>
    </source>
</evidence>
<feature type="domain" description="DUF3131" evidence="3">
    <location>
        <begin position="60"/>
        <end position="426"/>
    </location>
</feature>
<protein>
    <submittedName>
        <fullName evidence="4">DUF3131 domain-containing protein</fullName>
    </submittedName>
</protein>
<evidence type="ECO:0000256" key="1">
    <source>
        <dbReference type="SAM" id="MobiDB-lite"/>
    </source>
</evidence>
<keyword evidence="2" id="KW-0812">Transmembrane</keyword>
<dbReference type="RefSeq" id="WP_190431807.1">
    <property type="nucleotide sequence ID" value="NZ_JAMPKM010000001.1"/>
</dbReference>
<keyword evidence="2" id="KW-1133">Transmembrane helix</keyword>
<dbReference type="Pfam" id="PF11329">
    <property type="entry name" value="DUF3131"/>
    <property type="match status" value="2"/>
</dbReference>
<organism evidence="4 5">
    <name type="scientific">Trichocoleus desertorum GB2-A4</name>
    <dbReference type="NCBI Taxonomy" id="2933944"/>
    <lineage>
        <taxon>Bacteria</taxon>
        <taxon>Bacillati</taxon>
        <taxon>Cyanobacteriota</taxon>
        <taxon>Cyanophyceae</taxon>
        <taxon>Leptolyngbyales</taxon>
        <taxon>Trichocoleusaceae</taxon>
        <taxon>Trichocoleus</taxon>
    </lineage>
</organism>